<feature type="signal peptide" evidence="2">
    <location>
        <begin position="1"/>
        <end position="43"/>
    </location>
</feature>
<dbReference type="AlphaFoldDB" id="A0A453AFE7"/>
<feature type="compositionally biased region" description="Gly residues" evidence="1">
    <location>
        <begin position="240"/>
        <end position="250"/>
    </location>
</feature>
<keyword evidence="2" id="KW-0732">Signal</keyword>
<reference evidence="4" key="2">
    <citation type="journal article" date="2017" name="Nat. Plants">
        <title>The Aegilops tauschii genome reveals multiple impacts of transposons.</title>
        <authorList>
            <person name="Zhao G."/>
            <person name="Zou C."/>
            <person name="Li K."/>
            <person name="Wang K."/>
            <person name="Li T."/>
            <person name="Gao L."/>
            <person name="Zhang X."/>
            <person name="Wang H."/>
            <person name="Yang Z."/>
            <person name="Liu X."/>
            <person name="Jiang W."/>
            <person name="Mao L."/>
            <person name="Kong X."/>
            <person name="Jiao Y."/>
            <person name="Jia J."/>
        </authorList>
    </citation>
    <scope>NUCLEOTIDE SEQUENCE [LARGE SCALE GENOMIC DNA]</scope>
    <source>
        <strain evidence="4">cv. AL8/78</strain>
    </source>
</reference>
<evidence type="ECO:0000313" key="3">
    <source>
        <dbReference type="EnsemblPlants" id="AET2Gv20114500.5"/>
    </source>
</evidence>
<proteinExistence type="predicted"/>
<dbReference type="PANTHER" id="PTHR33935">
    <property type="entry name" value="OS10G0148100 PROTEIN"/>
    <property type="match status" value="1"/>
</dbReference>
<feature type="region of interest" description="Disordered" evidence="1">
    <location>
        <begin position="201"/>
        <end position="250"/>
    </location>
</feature>
<dbReference type="STRING" id="200361.A0A453AFE7"/>
<evidence type="ECO:0000313" key="4">
    <source>
        <dbReference type="Proteomes" id="UP000015105"/>
    </source>
</evidence>
<dbReference type="Proteomes" id="UP000015105">
    <property type="component" value="Chromosome 2D"/>
</dbReference>
<accession>A0A453AFE7</accession>
<name>A0A453AFE7_AEGTS</name>
<organism evidence="3 4">
    <name type="scientific">Aegilops tauschii subsp. strangulata</name>
    <name type="common">Goatgrass</name>
    <dbReference type="NCBI Taxonomy" id="200361"/>
    <lineage>
        <taxon>Eukaryota</taxon>
        <taxon>Viridiplantae</taxon>
        <taxon>Streptophyta</taxon>
        <taxon>Embryophyta</taxon>
        <taxon>Tracheophyta</taxon>
        <taxon>Spermatophyta</taxon>
        <taxon>Magnoliopsida</taxon>
        <taxon>Liliopsida</taxon>
        <taxon>Poales</taxon>
        <taxon>Poaceae</taxon>
        <taxon>BOP clade</taxon>
        <taxon>Pooideae</taxon>
        <taxon>Triticodae</taxon>
        <taxon>Triticeae</taxon>
        <taxon>Triticinae</taxon>
        <taxon>Aegilops</taxon>
    </lineage>
</organism>
<protein>
    <recommendedName>
        <fullName evidence="5">Proline-rich protein</fullName>
    </recommendedName>
</protein>
<reference evidence="3" key="5">
    <citation type="journal article" date="2021" name="G3 (Bethesda)">
        <title>Aegilops tauschii genome assembly Aet v5.0 features greater sequence contiguity and improved annotation.</title>
        <authorList>
            <person name="Wang L."/>
            <person name="Zhu T."/>
            <person name="Rodriguez J.C."/>
            <person name="Deal K.R."/>
            <person name="Dubcovsky J."/>
            <person name="McGuire P.E."/>
            <person name="Lux T."/>
            <person name="Spannagl M."/>
            <person name="Mayer K.F.X."/>
            <person name="Baldrich P."/>
            <person name="Meyers B.C."/>
            <person name="Huo N."/>
            <person name="Gu Y.Q."/>
            <person name="Zhou H."/>
            <person name="Devos K.M."/>
            <person name="Bennetzen J.L."/>
            <person name="Unver T."/>
            <person name="Budak H."/>
            <person name="Gulick P.J."/>
            <person name="Galiba G."/>
            <person name="Kalapos B."/>
            <person name="Nelson D.R."/>
            <person name="Li P."/>
            <person name="You F.M."/>
            <person name="Luo M.C."/>
            <person name="Dvorak J."/>
        </authorList>
    </citation>
    <scope>NUCLEOTIDE SEQUENCE [LARGE SCALE GENOMIC DNA]</scope>
    <source>
        <strain evidence="3">cv. AL8/78</strain>
    </source>
</reference>
<dbReference type="EnsemblPlants" id="AET2Gv20114500.5">
    <property type="protein sequence ID" value="AET2Gv20114500.5"/>
    <property type="gene ID" value="AET2Gv20114500"/>
</dbReference>
<dbReference type="Gramene" id="AET2Gv20114500.5">
    <property type="protein sequence ID" value="AET2Gv20114500.5"/>
    <property type="gene ID" value="AET2Gv20114500"/>
</dbReference>
<feature type="compositionally biased region" description="Pro residues" evidence="1">
    <location>
        <begin position="216"/>
        <end position="228"/>
    </location>
</feature>
<keyword evidence="4" id="KW-1185">Reference proteome</keyword>
<dbReference type="PANTHER" id="PTHR33935:SF23">
    <property type="entry name" value="PROLINE-RICH PROTEIN"/>
    <property type="match status" value="1"/>
</dbReference>
<sequence length="250" mass="26088">EPLATYFTQASSGVRFRGSGMAAPTRALVLAVLLAIAVANTDAASVVVGLARCADCTRKNMKAEEAFKGKLAINVHIHIEISSLLFCHECTSGLQVAIKCKNVHGDYESKAVGALDGTGAFSVPLAADLHGANCVAQLHSATSNAPCPGQEPSKIVPVSEGTNYGIVAGENTATPSAASPECASMTLCGPIKKHIIEHFHHKKPVPPKPEPKPQPHPDYGPVPKPQPHPDYHPVPLTPTYGGGGGYHGHH</sequence>
<evidence type="ECO:0000256" key="1">
    <source>
        <dbReference type="SAM" id="MobiDB-lite"/>
    </source>
</evidence>
<reference evidence="4" key="1">
    <citation type="journal article" date="2014" name="Science">
        <title>Ancient hybridizations among the ancestral genomes of bread wheat.</title>
        <authorList>
            <consortium name="International Wheat Genome Sequencing Consortium,"/>
            <person name="Marcussen T."/>
            <person name="Sandve S.R."/>
            <person name="Heier L."/>
            <person name="Spannagl M."/>
            <person name="Pfeifer M."/>
            <person name="Jakobsen K.S."/>
            <person name="Wulff B.B."/>
            <person name="Steuernagel B."/>
            <person name="Mayer K.F."/>
            <person name="Olsen O.A."/>
        </authorList>
    </citation>
    <scope>NUCLEOTIDE SEQUENCE [LARGE SCALE GENOMIC DNA]</scope>
    <source>
        <strain evidence="4">cv. AL8/78</strain>
    </source>
</reference>
<reference evidence="3" key="4">
    <citation type="submission" date="2019-03" db="UniProtKB">
        <authorList>
            <consortium name="EnsemblPlants"/>
        </authorList>
    </citation>
    <scope>IDENTIFICATION</scope>
</reference>
<reference evidence="3" key="3">
    <citation type="journal article" date="2017" name="Nature">
        <title>Genome sequence of the progenitor of the wheat D genome Aegilops tauschii.</title>
        <authorList>
            <person name="Luo M.C."/>
            <person name="Gu Y.Q."/>
            <person name="Puiu D."/>
            <person name="Wang H."/>
            <person name="Twardziok S.O."/>
            <person name="Deal K.R."/>
            <person name="Huo N."/>
            <person name="Zhu T."/>
            <person name="Wang L."/>
            <person name="Wang Y."/>
            <person name="McGuire P.E."/>
            <person name="Liu S."/>
            <person name="Long H."/>
            <person name="Ramasamy R.K."/>
            <person name="Rodriguez J.C."/>
            <person name="Van S.L."/>
            <person name="Yuan L."/>
            <person name="Wang Z."/>
            <person name="Xia Z."/>
            <person name="Xiao L."/>
            <person name="Anderson O.D."/>
            <person name="Ouyang S."/>
            <person name="Liang Y."/>
            <person name="Zimin A.V."/>
            <person name="Pertea G."/>
            <person name="Qi P."/>
            <person name="Bennetzen J.L."/>
            <person name="Dai X."/>
            <person name="Dawson M.W."/>
            <person name="Muller H.G."/>
            <person name="Kugler K."/>
            <person name="Rivarola-Duarte L."/>
            <person name="Spannagl M."/>
            <person name="Mayer K.F.X."/>
            <person name="Lu F.H."/>
            <person name="Bevan M.W."/>
            <person name="Leroy P."/>
            <person name="Li P."/>
            <person name="You F.M."/>
            <person name="Sun Q."/>
            <person name="Liu Z."/>
            <person name="Lyons E."/>
            <person name="Wicker T."/>
            <person name="Salzberg S.L."/>
            <person name="Devos K.M."/>
            <person name="Dvorak J."/>
        </authorList>
    </citation>
    <scope>NUCLEOTIDE SEQUENCE [LARGE SCALE GENOMIC DNA]</scope>
    <source>
        <strain evidence="3">cv. AL8/78</strain>
    </source>
</reference>
<evidence type="ECO:0000256" key="2">
    <source>
        <dbReference type="SAM" id="SignalP"/>
    </source>
</evidence>
<evidence type="ECO:0008006" key="5">
    <source>
        <dbReference type="Google" id="ProtNLM"/>
    </source>
</evidence>
<feature type="chain" id="PRO_5019524968" description="Proline-rich protein" evidence="2">
    <location>
        <begin position="44"/>
        <end position="250"/>
    </location>
</feature>